<dbReference type="Gene3D" id="3.50.50.60">
    <property type="entry name" value="FAD/NAD(P)-binding domain"/>
    <property type="match status" value="1"/>
</dbReference>
<dbReference type="Proteomes" id="UP000262583">
    <property type="component" value="Chromosome"/>
</dbReference>
<name>A0A2Z4Y2W7_SUMC1</name>
<dbReference type="EMBL" id="CP030759">
    <property type="protein sequence ID" value="AXA35440.1"/>
    <property type="molecule type" value="Genomic_DNA"/>
</dbReference>
<dbReference type="KEGG" id="schv:BRCON_0663"/>
<dbReference type="InterPro" id="IPR002937">
    <property type="entry name" value="Amino_oxidase"/>
</dbReference>
<gene>
    <name evidence="2" type="ORF">BRCON_0663</name>
</gene>
<dbReference type="PANTHER" id="PTHR43734">
    <property type="entry name" value="PHYTOENE DESATURASE"/>
    <property type="match status" value="1"/>
</dbReference>
<evidence type="ECO:0000313" key="2">
    <source>
        <dbReference type="EMBL" id="AXA35440.1"/>
    </source>
</evidence>
<organism evidence="2 3">
    <name type="scientific">Sumerlaea chitinivorans</name>
    <dbReference type="NCBI Taxonomy" id="2250252"/>
    <lineage>
        <taxon>Bacteria</taxon>
        <taxon>Candidatus Sumerlaeota</taxon>
        <taxon>Candidatus Sumerlaeia</taxon>
        <taxon>Candidatus Sumerlaeales</taxon>
        <taxon>Candidatus Sumerlaeaceae</taxon>
        <taxon>Candidatus Sumerlaea</taxon>
    </lineage>
</organism>
<dbReference type="PANTHER" id="PTHR43734:SF4">
    <property type="entry name" value="AMINE OXIDASE DOMAIN-CONTAINING PROTEIN"/>
    <property type="match status" value="1"/>
</dbReference>
<evidence type="ECO:0000259" key="1">
    <source>
        <dbReference type="Pfam" id="PF01593"/>
    </source>
</evidence>
<dbReference type="InterPro" id="IPR036188">
    <property type="entry name" value="FAD/NAD-bd_sf"/>
</dbReference>
<dbReference type="Pfam" id="PF01593">
    <property type="entry name" value="Amino_oxidase"/>
    <property type="match status" value="1"/>
</dbReference>
<dbReference type="GO" id="GO:0016491">
    <property type="term" value="F:oxidoreductase activity"/>
    <property type="evidence" value="ECO:0007669"/>
    <property type="project" value="InterPro"/>
</dbReference>
<accession>A0A2Z4Y2W7</accession>
<protein>
    <submittedName>
        <fullName evidence="2">Amine oxidase, flavin-containing</fullName>
    </submittedName>
</protein>
<dbReference type="SUPFAM" id="SSF51905">
    <property type="entry name" value="FAD/NAD(P)-binding domain"/>
    <property type="match status" value="1"/>
</dbReference>
<feature type="domain" description="Amine oxidase" evidence="1">
    <location>
        <begin position="14"/>
        <end position="382"/>
    </location>
</feature>
<dbReference type="AlphaFoldDB" id="A0A2Z4Y2W7"/>
<sequence length="470" mass="54465">MQRRQIVIIGAGPTGLGAAWRLEELGFSDWLLIEKEQQAGGLAASVTDEKGFTWDLGGHVQFSHYEYFDRLMDILLGTDGWLYHERESWVWIRDRFVPYPFQMNIRRLPREELKKCLAGLVRLYKNPPTSPPRNFSEWIDATFGEGIAEVFLRPYNFKVWAYPLEMLGYSWVGERVAVVDLERVLSNLIDERDDVSWGPNNKFRFPTFGGTGAVWRACAARLPKQKLYFGHAVQHIDHEHHRLTLSNGEQIEYGMLLSSIPLTELVRLGGLEHRFPEVNKLAYSSTHIFGIGLRGAPREELATKCWMYFPESNCPFYRVTVFSNYSPNNVPDITRYWSLMAEVSESPYKKVPPTPEARIEEVIQGMLATRLIESKDDIVDTWYCRLPFGYPTPTLERDEVIYRVLPELEKLDIYSRGRFGAWRYEVSNQDHSLMQGVEWVDRILSGGEELTLWHPEIVNRTHRPISKPTS</sequence>
<evidence type="ECO:0000313" key="3">
    <source>
        <dbReference type="Proteomes" id="UP000262583"/>
    </source>
</evidence>
<reference evidence="2 3" key="1">
    <citation type="submission" date="2018-05" db="EMBL/GenBank/DDBJ databases">
        <title>A metagenomic window into the 2 km-deep terrestrial subsurface aquifer revealed taxonomically and functionally diverse microbial community comprising novel uncultured bacterial lineages.</title>
        <authorList>
            <person name="Kadnikov V.V."/>
            <person name="Mardanov A.V."/>
            <person name="Beletsky A.V."/>
            <person name="Banks D."/>
            <person name="Pimenov N.V."/>
            <person name="Frank Y.A."/>
            <person name="Karnachuk O.V."/>
            <person name="Ravin N.V."/>
        </authorList>
    </citation>
    <scope>NUCLEOTIDE SEQUENCE [LARGE SCALE GENOMIC DNA]</scope>
    <source>
        <strain evidence="2">BY</strain>
    </source>
</reference>
<proteinExistence type="predicted"/>